<dbReference type="AlphaFoldDB" id="A0A2I0BET5"/>
<accession>A0A2I0BET5</accession>
<dbReference type="CDD" id="cd00303">
    <property type="entry name" value="retropepsin_like"/>
    <property type="match status" value="1"/>
</dbReference>
<dbReference type="InterPro" id="IPR021109">
    <property type="entry name" value="Peptidase_aspartic_dom_sf"/>
</dbReference>
<gene>
    <name evidence="1" type="ORF">AXF42_Ash007014</name>
</gene>
<proteinExistence type="predicted"/>
<sequence length="210" mass="23735">MVVNGSKISLYQQIKDFQWQMQGVTFTANALLMPLESYNMILGVQWLSKLGIVNWSLKDLSMKFTINNNPITLCGTRVSFLQLINEKQLDKAILNSSIGIYLCFCHSQVHLINSSLSSHNPVNALSIQQQGELDALLDFYSDVFNEPRGLPPHRAFNHQIILKDGTDPINVKPYRYLVLQKAAIEKLIIEMKDARIIKDSANPFSSPIVD</sequence>
<dbReference type="OrthoDB" id="117622at2759"/>
<name>A0A2I0BET5_9ASPA</name>
<keyword evidence="2" id="KW-1185">Reference proteome</keyword>
<evidence type="ECO:0000313" key="2">
    <source>
        <dbReference type="Proteomes" id="UP000236161"/>
    </source>
</evidence>
<evidence type="ECO:0000313" key="1">
    <source>
        <dbReference type="EMBL" id="PKA66317.1"/>
    </source>
</evidence>
<protein>
    <submittedName>
        <fullName evidence="1">Uncharacterized protein</fullName>
    </submittedName>
</protein>
<dbReference type="PANTHER" id="PTHR15503">
    <property type="entry name" value="LDOC1 RELATED"/>
    <property type="match status" value="1"/>
</dbReference>
<organism evidence="1 2">
    <name type="scientific">Apostasia shenzhenica</name>
    <dbReference type="NCBI Taxonomy" id="1088818"/>
    <lineage>
        <taxon>Eukaryota</taxon>
        <taxon>Viridiplantae</taxon>
        <taxon>Streptophyta</taxon>
        <taxon>Embryophyta</taxon>
        <taxon>Tracheophyta</taxon>
        <taxon>Spermatophyta</taxon>
        <taxon>Magnoliopsida</taxon>
        <taxon>Liliopsida</taxon>
        <taxon>Asparagales</taxon>
        <taxon>Orchidaceae</taxon>
        <taxon>Apostasioideae</taxon>
        <taxon>Apostasia</taxon>
    </lineage>
</organism>
<dbReference type="InterPro" id="IPR043502">
    <property type="entry name" value="DNA/RNA_pol_sf"/>
</dbReference>
<reference evidence="1 2" key="1">
    <citation type="journal article" date="2017" name="Nature">
        <title>The Apostasia genome and the evolution of orchids.</title>
        <authorList>
            <person name="Zhang G.Q."/>
            <person name="Liu K.W."/>
            <person name="Li Z."/>
            <person name="Lohaus R."/>
            <person name="Hsiao Y.Y."/>
            <person name="Niu S.C."/>
            <person name="Wang J.Y."/>
            <person name="Lin Y.C."/>
            <person name="Xu Q."/>
            <person name="Chen L.J."/>
            <person name="Yoshida K."/>
            <person name="Fujiwara S."/>
            <person name="Wang Z.W."/>
            <person name="Zhang Y.Q."/>
            <person name="Mitsuda N."/>
            <person name="Wang M."/>
            <person name="Liu G.H."/>
            <person name="Pecoraro L."/>
            <person name="Huang H.X."/>
            <person name="Xiao X.J."/>
            <person name="Lin M."/>
            <person name="Wu X.Y."/>
            <person name="Wu W.L."/>
            <person name="Chen Y.Y."/>
            <person name="Chang S.B."/>
            <person name="Sakamoto S."/>
            <person name="Ohme-Takagi M."/>
            <person name="Yagi M."/>
            <person name="Zeng S.J."/>
            <person name="Shen C.Y."/>
            <person name="Yeh C.M."/>
            <person name="Luo Y.B."/>
            <person name="Tsai W.C."/>
            <person name="Van de Peer Y."/>
            <person name="Liu Z.J."/>
        </authorList>
    </citation>
    <scope>NUCLEOTIDE SEQUENCE [LARGE SCALE GENOMIC DNA]</scope>
    <source>
        <strain evidence="2">cv. Shenzhen</strain>
        <tissue evidence="1">Stem</tissue>
    </source>
</reference>
<dbReference type="EMBL" id="KZ451886">
    <property type="protein sequence ID" value="PKA66317.1"/>
    <property type="molecule type" value="Genomic_DNA"/>
</dbReference>
<dbReference type="SUPFAM" id="SSF56672">
    <property type="entry name" value="DNA/RNA polymerases"/>
    <property type="match status" value="1"/>
</dbReference>
<dbReference type="PANTHER" id="PTHR15503:SF22">
    <property type="entry name" value="TRANSPOSON TY3-I GAG POLYPROTEIN"/>
    <property type="match status" value="1"/>
</dbReference>
<dbReference type="Gene3D" id="3.10.10.10">
    <property type="entry name" value="HIV Type 1 Reverse Transcriptase, subunit A, domain 1"/>
    <property type="match status" value="1"/>
</dbReference>
<dbReference type="Gene3D" id="2.40.70.10">
    <property type="entry name" value="Acid Proteases"/>
    <property type="match status" value="1"/>
</dbReference>
<dbReference type="InterPro" id="IPR032567">
    <property type="entry name" value="RTL1-rel"/>
</dbReference>
<dbReference type="Proteomes" id="UP000236161">
    <property type="component" value="Unassembled WGS sequence"/>
</dbReference>